<dbReference type="AlphaFoldDB" id="A0AAX2DEF1"/>
<evidence type="ECO:0000313" key="2">
    <source>
        <dbReference type="Proteomes" id="UP000183772"/>
    </source>
</evidence>
<protein>
    <recommendedName>
        <fullName evidence="3">DUF4747 family protein</fullName>
    </recommendedName>
</protein>
<proteinExistence type="predicted"/>
<dbReference type="Proteomes" id="UP000183772">
    <property type="component" value="Chromosome I"/>
</dbReference>
<evidence type="ECO:0008006" key="3">
    <source>
        <dbReference type="Google" id="ProtNLM"/>
    </source>
</evidence>
<dbReference type="EMBL" id="LT629790">
    <property type="protein sequence ID" value="SDU61895.1"/>
    <property type="molecule type" value="Genomic_DNA"/>
</dbReference>
<accession>A0AAX2DEF1</accession>
<keyword evidence="2" id="KW-1185">Reference proteome</keyword>
<name>A0AAX2DEF1_9PSED</name>
<reference evidence="1 2" key="1">
    <citation type="submission" date="2016-10" db="EMBL/GenBank/DDBJ databases">
        <authorList>
            <person name="Varghese N."/>
            <person name="Submissions S."/>
        </authorList>
    </citation>
    <scope>NUCLEOTIDE SEQUENCE [LARGE SCALE GENOMIC DNA]</scope>
    <source>
        <strain evidence="1 2">DSM 16733</strain>
    </source>
</reference>
<organism evidence="1 2">
    <name type="scientific">Pseudomonas mediterranea</name>
    <dbReference type="NCBI Taxonomy" id="183795"/>
    <lineage>
        <taxon>Bacteria</taxon>
        <taxon>Pseudomonadati</taxon>
        <taxon>Pseudomonadota</taxon>
        <taxon>Gammaproteobacteria</taxon>
        <taxon>Pseudomonadales</taxon>
        <taxon>Pseudomonadaceae</taxon>
        <taxon>Pseudomonas</taxon>
    </lineage>
</organism>
<gene>
    <name evidence="1" type="ORF">SAMN05216476_3692</name>
</gene>
<sequence>MSGRKPITIHYRKFVRPEKAKFSLEQMIRSAMDYPIDGGIQLKHRYLERLRIDGTDNYFINLYQDSAENLGFVYGDILHFSKGHLQALAKTADPQAQSVPVQQLKAPEQSEYVHSQMFWMIKDDHAFVVQSMSLKSADLEDYLSWLLKTKSNTLNADDTVTLTSKFDIDDVGGELADIQEIVIGGVASPPPVKFEPQPSTPQTVEEIREVTQHGQIDTGRTTGWATARRILAELLGGDANVTSLMQSVPPDAELDVQVHIGFKTKKRKIDRVALTQLETGLRNLPDSQLQVKAKGGKIGSDGSIRLHHNASIKLITAMDGNNEIIGSLLDPADVLRATIEAYATFVANGKIPE</sequence>
<evidence type="ECO:0000313" key="1">
    <source>
        <dbReference type="EMBL" id="SDU61895.1"/>
    </source>
</evidence>